<proteinExistence type="predicted"/>
<accession>A0A348HIG1</accession>
<dbReference type="KEGG" id="zpl:ZBT109_2688"/>
<reference evidence="1 2" key="1">
    <citation type="submission" date="2018-09" db="EMBL/GenBank/DDBJ databases">
        <title>Zymobacter palmae IAM14233 (=T109) whole genome analysis.</title>
        <authorList>
            <person name="Yanase H."/>
        </authorList>
    </citation>
    <scope>NUCLEOTIDE SEQUENCE [LARGE SCALE GENOMIC DNA]</scope>
    <source>
        <strain evidence="1 2">IAM14233</strain>
    </source>
</reference>
<gene>
    <name evidence="1" type="ORF">ZBT109_2688</name>
</gene>
<name>A0A348HIG1_9GAMM</name>
<organism evidence="1 2">
    <name type="scientific">Zymobacter palmae</name>
    <dbReference type="NCBI Taxonomy" id="33074"/>
    <lineage>
        <taxon>Bacteria</taxon>
        <taxon>Pseudomonadati</taxon>
        <taxon>Pseudomonadota</taxon>
        <taxon>Gammaproteobacteria</taxon>
        <taxon>Oceanospirillales</taxon>
        <taxon>Halomonadaceae</taxon>
        <taxon>Zymobacter group</taxon>
        <taxon>Zymobacter</taxon>
    </lineage>
</organism>
<protein>
    <submittedName>
        <fullName evidence="1">Similar to dihydrodipicolinate synthetase</fullName>
    </submittedName>
</protein>
<evidence type="ECO:0000313" key="2">
    <source>
        <dbReference type="Proteomes" id="UP000267342"/>
    </source>
</evidence>
<keyword evidence="2" id="KW-1185">Reference proteome</keyword>
<sequence>MAPLWELFQRYGSLRVTATMAERLGIVASPCLPQPLKALSGQERSPLKALLETTLRPLSCPPTARQ</sequence>
<dbReference type="AlphaFoldDB" id="A0A348HIG1"/>
<dbReference type="RefSeq" id="WP_156934020.1">
    <property type="nucleotide sequence ID" value="NZ_AP018933.1"/>
</dbReference>
<evidence type="ECO:0000313" key="1">
    <source>
        <dbReference type="EMBL" id="BBG31413.1"/>
    </source>
</evidence>
<dbReference type="EMBL" id="AP018933">
    <property type="protein sequence ID" value="BBG31413.1"/>
    <property type="molecule type" value="Genomic_DNA"/>
</dbReference>
<dbReference type="Proteomes" id="UP000267342">
    <property type="component" value="Chromosome"/>
</dbReference>